<dbReference type="GO" id="GO:0008776">
    <property type="term" value="F:acetate kinase activity"/>
    <property type="evidence" value="ECO:0007669"/>
    <property type="project" value="UniProtKB-UniRule"/>
</dbReference>
<keyword evidence="5" id="KW-0460">Magnesium</keyword>
<feature type="active site" description="Proton donor/acceptor" evidence="5">
    <location>
        <position position="120"/>
    </location>
</feature>
<evidence type="ECO:0000313" key="7">
    <source>
        <dbReference type="EMBL" id="OGI64459.1"/>
    </source>
</evidence>
<dbReference type="Pfam" id="PF00871">
    <property type="entry name" value="Acetate_kinase"/>
    <property type="match status" value="1"/>
</dbReference>
<keyword evidence="3 5" id="KW-0418">Kinase</keyword>
<evidence type="ECO:0000256" key="4">
    <source>
        <dbReference type="ARBA" id="ARBA00022840"/>
    </source>
</evidence>
<dbReference type="PIRSF" id="PIRSF000722">
    <property type="entry name" value="Acetate_prop_kin"/>
    <property type="match status" value="1"/>
</dbReference>
<evidence type="ECO:0000256" key="5">
    <source>
        <dbReference type="HAMAP-Rule" id="MF_00020"/>
    </source>
</evidence>
<keyword evidence="1 5" id="KW-0808">Transferase</keyword>
<name>A0A1F6V4K2_9PROT</name>
<dbReference type="GO" id="GO:0006083">
    <property type="term" value="P:acetate metabolic process"/>
    <property type="evidence" value="ECO:0007669"/>
    <property type="project" value="TreeGrafter"/>
</dbReference>
<gene>
    <name evidence="5" type="primary">ackA</name>
    <name evidence="7" type="ORF">A2W18_07490</name>
</gene>
<dbReference type="GO" id="GO:0005737">
    <property type="term" value="C:cytoplasm"/>
    <property type="evidence" value="ECO:0007669"/>
    <property type="project" value="UniProtKB-SubCell"/>
</dbReference>
<comment type="pathway">
    <text evidence="5">Metabolic intermediate biosynthesis; acetyl-CoA biosynthesis; acetyl-CoA from acetate: step 1/2.</text>
</comment>
<dbReference type="HAMAP" id="MF_00020">
    <property type="entry name" value="Acetate_kinase"/>
    <property type="match status" value="1"/>
</dbReference>
<dbReference type="AlphaFoldDB" id="A0A1F6V4K2"/>
<feature type="binding site" evidence="5">
    <location>
        <position position="62"/>
    </location>
    <ligand>
        <name>substrate</name>
    </ligand>
</feature>
<keyword evidence="4 5" id="KW-0067">ATP-binding</keyword>
<comment type="similarity">
    <text evidence="5 6">Belongs to the acetokinase family.</text>
</comment>
<dbReference type="PRINTS" id="PR00471">
    <property type="entry name" value="ACETATEKNASE"/>
</dbReference>
<dbReference type="PANTHER" id="PTHR21060">
    <property type="entry name" value="ACETATE KINASE"/>
    <property type="match status" value="1"/>
</dbReference>
<dbReference type="SUPFAM" id="SSF53067">
    <property type="entry name" value="Actin-like ATPase domain"/>
    <property type="match status" value="2"/>
</dbReference>
<sequence>MAVLTVNAGSSSIRLAIFAADGHERLAQAHYTDARTGAEPEAQLRAFLGQGAHHAIRVVAHRVVHGGATFTQPRVIDAAVKEKIERLTALAPLHNPIALRWIEACEDVLGKDVPQIAAFDTAFYSELPQVAATYALPRALCEKHGLRRYGFHGLAHEAMWRRWRALRPEIKDGGRVISLQLGAGCSITAVKHGNPIDTSMGFTPIEGLVMATRSGDVDPGLLTYLQRVEALTADQLEQLLTRDSGLRGVAGEADMKALLAHGDADARLAVEMYCYRARKYIGAYHAALGGVDGILFGGGVGEHAPTVRSKILAGLESLGVVMDATANRAAAGTEARISHRDSRVEVWVIPVDEARVLARAALALASATTVGVQ</sequence>
<dbReference type="UniPathway" id="UPA00340">
    <property type="reaction ID" value="UER00458"/>
</dbReference>
<dbReference type="NCBIfam" id="TIGR00016">
    <property type="entry name" value="ackA"/>
    <property type="match status" value="1"/>
</dbReference>
<dbReference type="EC" id="2.7.2.1" evidence="5"/>
<feature type="binding site" evidence="5">
    <location>
        <begin position="299"/>
        <end position="303"/>
    </location>
    <ligand>
        <name>ATP</name>
        <dbReference type="ChEBI" id="CHEBI:30616"/>
    </ligand>
</feature>
<keyword evidence="5" id="KW-0479">Metal-binding</keyword>
<dbReference type="InterPro" id="IPR000890">
    <property type="entry name" value="Aliphatic_acid_kin_short-chain"/>
</dbReference>
<dbReference type="EMBL" id="MFSP01000134">
    <property type="protein sequence ID" value="OGI64459.1"/>
    <property type="molecule type" value="Genomic_DNA"/>
</dbReference>
<dbReference type="InterPro" id="IPR004372">
    <property type="entry name" value="Ac/propionate_kinase"/>
</dbReference>
<evidence type="ECO:0000313" key="8">
    <source>
        <dbReference type="Proteomes" id="UP000179076"/>
    </source>
</evidence>
<organism evidence="7 8">
    <name type="scientific">Candidatus Muproteobacteria bacterium RBG_16_60_9</name>
    <dbReference type="NCBI Taxonomy" id="1817755"/>
    <lineage>
        <taxon>Bacteria</taxon>
        <taxon>Pseudomonadati</taxon>
        <taxon>Pseudomonadota</taxon>
        <taxon>Candidatus Muproteobacteria</taxon>
    </lineage>
</organism>
<comment type="catalytic activity">
    <reaction evidence="5">
        <text>acetate + ATP = acetyl phosphate + ADP</text>
        <dbReference type="Rhea" id="RHEA:11352"/>
        <dbReference type="ChEBI" id="CHEBI:22191"/>
        <dbReference type="ChEBI" id="CHEBI:30089"/>
        <dbReference type="ChEBI" id="CHEBI:30616"/>
        <dbReference type="ChEBI" id="CHEBI:456216"/>
        <dbReference type="EC" id="2.7.2.1"/>
    </reaction>
</comment>
<feature type="binding site" evidence="5">
    <location>
        <position position="353"/>
    </location>
    <ligand>
        <name>Mg(2+)</name>
        <dbReference type="ChEBI" id="CHEBI:18420"/>
    </ligand>
</feature>
<reference evidence="7 8" key="1">
    <citation type="journal article" date="2016" name="Nat. Commun.">
        <title>Thousands of microbial genomes shed light on interconnected biogeochemical processes in an aquifer system.</title>
        <authorList>
            <person name="Anantharaman K."/>
            <person name="Brown C.T."/>
            <person name="Hug L.A."/>
            <person name="Sharon I."/>
            <person name="Castelle C.J."/>
            <person name="Probst A.J."/>
            <person name="Thomas B.C."/>
            <person name="Singh A."/>
            <person name="Wilkins M.J."/>
            <person name="Karaoz U."/>
            <person name="Brodie E.L."/>
            <person name="Williams K.H."/>
            <person name="Hubbard S.S."/>
            <person name="Banfield J.F."/>
        </authorList>
    </citation>
    <scope>NUCLEOTIDE SEQUENCE [LARGE SCALE GENOMIC DNA]</scope>
</reference>
<dbReference type="GO" id="GO:0005524">
    <property type="term" value="F:ATP binding"/>
    <property type="evidence" value="ECO:0007669"/>
    <property type="project" value="UniProtKB-KW"/>
</dbReference>
<comment type="subunit">
    <text evidence="5">Homodimer.</text>
</comment>
<dbReference type="Proteomes" id="UP000179076">
    <property type="component" value="Unassembled WGS sequence"/>
</dbReference>
<comment type="subcellular location">
    <subcellularLocation>
        <location evidence="5">Cytoplasm</location>
    </subcellularLocation>
</comment>
<dbReference type="GO" id="GO:0000287">
    <property type="term" value="F:magnesium ion binding"/>
    <property type="evidence" value="ECO:0007669"/>
    <property type="project" value="UniProtKB-UniRule"/>
</dbReference>
<comment type="function">
    <text evidence="5">Catalyzes the formation of acetyl phosphate from acetate and ATP. Can also catalyze the reverse reaction.</text>
</comment>
<feature type="site" description="Transition state stabilizer" evidence="5">
    <location>
        <position position="152"/>
    </location>
</feature>
<evidence type="ECO:0000256" key="6">
    <source>
        <dbReference type="RuleBase" id="RU003835"/>
    </source>
</evidence>
<dbReference type="PANTHER" id="PTHR21060:SF15">
    <property type="entry name" value="ACETATE KINASE-RELATED"/>
    <property type="match status" value="1"/>
</dbReference>
<feature type="site" description="Transition state stabilizer" evidence="5">
    <location>
        <position position="213"/>
    </location>
</feature>
<evidence type="ECO:0000256" key="1">
    <source>
        <dbReference type="ARBA" id="ARBA00022679"/>
    </source>
</evidence>
<dbReference type="GO" id="GO:0006085">
    <property type="term" value="P:acetyl-CoA biosynthetic process"/>
    <property type="evidence" value="ECO:0007669"/>
    <property type="project" value="UniProtKB-UniRule"/>
</dbReference>
<comment type="cofactor">
    <cofactor evidence="5">
        <name>Mg(2+)</name>
        <dbReference type="ChEBI" id="CHEBI:18420"/>
    </cofactor>
    <cofactor evidence="5">
        <name>Mn(2+)</name>
        <dbReference type="ChEBI" id="CHEBI:29035"/>
    </cofactor>
    <text evidence="5">Mg(2+). Can also accept Mn(2+).</text>
</comment>
<dbReference type="InterPro" id="IPR043129">
    <property type="entry name" value="ATPase_NBD"/>
</dbReference>
<protein>
    <recommendedName>
        <fullName evidence="5">Acetate kinase</fullName>
        <ecNumber evidence="5">2.7.2.1</ecNumber>
    </recommendedName>
    <alternativeName>
        <fullName evidence="5">Acetokinase</fullName>
    </alternativeName>
</protein>
<comment type="caution">
    <text evidence="7">The sequence shown here is derived from an EMBL/GenBank/DDBJ whole genome shotgun (WGS) entry which is preliminary data.</text>
</comment>
<evidence type="ECO:0000256" key="3">
    <source>
        <dbReference type="ARBA" id="ARBA00022777"/>
    </source>
</evidence>
<feature type="binding site" evidence="5">
    <location>
        <position position="7"/>
    </location>
    <ligand>
        <name>Mg(2+)</name>
        <dbReference type="ChEBI" id="CHEBI:18420"/>
    </ligand>
</feature>
<keyword evidence="5" id="KW-0963">Cytoplasm</keyword>
<evidence type="ECO:0000256" key="2">
    <source>
        <dbReference type="ARBA" id="ARBA00022741"/>
    </source>
</evidence>
<accession>A0A1F6V4K2</accession>
<dbReference type="Gene3D" id="3.30.420.40">
    <property type="match status" value="2"/>
</dbReference>
<proteinExistence type="inferred from homology"/>
<comment type="caution">
    <text evidence="5">Lacks conserved residue(s) required for the propagation of feature annotation.</text>
</comment>
<keyword evidence="2 5" id="KW-0547">Nucleotide-binding</keyword>